<keyword evidence="6" id="KW-1185">Reference proteome</keyword>
<dbReference type="GO" id="GO:0003723">
    <property type="term" value="F:RNA binding"/>
    <property type="evidence" value="ECO:0007669"/>
    <property type="project" value="UniProtKB-UniRule"/>
</dbReference>
<evidence type="ECO:0000256" key="1">
    <source>
        <dbReference type="ARBA" id="ARBA00022884"/>
    </source>
</evidence>
<accession>A0A0N0NNA4</accession>
<organism evidence="5 6">
    <name type="scientific">Cyphellophora attinorum</name>
    <dbReference type="NCBI Taxonomy" id="1664694"/>
    <lineage>
        <taxon>Eukaryota</taxon>
        <taxon>Fungi</taxon>
        <taxon>Dikarya</taxon>
        <taxon>Ascomycota</taxon>
        <taxon>Pezizomycotina</taxon>
        <taxon>Eurotiomycetes</taxon>
        <taxon>Chaetothyriomycetidae</taxon>
        <taxon>Chaetothyriales</taxon>
        <taxon>Cyphellophoraceae</taxon>
        <taxon>Cyphellophora</taxon>
    </lineage>
</organism>
<sequence>MRSNHFPSSPPSNEGTAPTPSTKNTVDTTVTEDDLVAAVGGLSLSQEKTSRTNDPFLEVPAGYSRRPLVGLSPTAAEFTPGHQLFNNAQLSSHQAVVAQDEAFSSDAGQPKRAILVQKHSQDLDSGMKARIVKLLNTARLMILAIESTGFVEPGEKCLVRFDDIRDAQKAFDIIVDNIDDADVSYLEPKAVARIRGFPDTKTSNFDGQVTFDMMWNEYARPIQTPSIISIFKQTLQAVCRVKIKACQLLDHQQLRCRKLRVEFYDIHTATEIVRMHEFEHKGIRLEAERYQAVLHGPYTPSTSPTHGGYGHSIDEYDDSSFGPSVTGRSMVSSYGPPQRGHAEFYGSPAINDHDFMFPSGYGNQYRGSSRDEENSIDVYAIQAGTDVRTTVMLRNVPNRVNCHQLKAMLDITSHGRYDFMYLRIDFANQCNVGYAFINFATPEDIIPFAQARQRRRWTMFNSSKQAQISYATIQGRENLVQKFRNSSVMFEHPDFIPKLFEVGTGLPEAFPPCDNSWKLRRSMENADSIGLFIRPGRRQRGFYMPGPRTQGTHHYGYTAPHRFPPTPPYNPPSQHVYGIPTSMVGRPSYPVWNPQTGYHGQPARGHVAFPSPLNHDNRGNGTQAPPRRNNESSPTETRRRTDFGPIGSRRGSRQDSSDESSTETWDNPNPKPKPRR</sequence>
<evidence type="ECO:0000313" key="5">
    <source>
        <dbReference type="EMBL" id="KPI41391.1"/>
    </source>
</evidence>
<dbReference type="PROSITE" id="PS50102">
    <property type="entry name" value="RRM"/>
    <property type="match status" value="1"/>
</dbReference>
<feature type="region of interest" description="Disordered" evidence="3">
    <location>
        <begin position="1"/>
        <end position="30"/>
    </location>
</feature>
<dbReference type="AlphaFoldDB" id="A0A0N0NNA4"/>
<comment type="caution">
    <text evidence="5">The sequence shown here is derived from an EMBL/GenBank/DDBJ whole genome shotgun (WGS) entry which is preliminary data.</text>
</comment>
<evidence type="ECO:0000313" key="6">
    <source>
        <dbReference type="Proteomes" id="UP000038010"/>
    </source>
</evidence>
<dbReference type="RefSeq" id="XP_018001354.1">
    <property type="nucleotide sequence ID" value="XM_018149600.1"/>
</dbReference>
<evidence type="ECO:0000259" key="4">
    <source>
        <dbReference type="PROSITE" id="PS50102"/>
    </source>
</evidence>
<feature type="domain" description="RRM" evidence="4">
    <location>
        <begin position="389"/>
        <end position="473"/>
    </location>
</feature>
<protein>
    <submittedName>
        <fullName evidence="5">Meiosis protein mei2</fullName>
    </submittedName>
</protein>
<name>A0A0N0NNA4_9EURO</name>
<keyword evidence="1 2" id="KW-0694">RNA-binding</keyword>
<feature type="compositionally biased region" description="Low complexity" evidence="3">
    <location>
        <begin position="19"/>
        <end position="29"/>
    </location>
</feature>
<evidence type="ECO:0000256" key="3">
    <source>
        <dbReference type="SAM" id="MobiDB-lite"/>
    </source>
</evidence>
<reference evidence="5 6" key="1">
    <citation type="submission" date="2015-06" db="EMBL/GenBank/DDBJ databases">
        <title>Draft genome of the ant-associated black yeast Phialophora attae CBS 131958.</title>
        <authorList>
            <person name="Moreno L.F."/>
            <person name="Stielow B.J."/>
            <person name="de Hoog S."/>
            <person name="Vicente V.A."/>
            <person name="Weiss V.A."/>
            <person name="de Vries M."/>
            <person name="Cruz L.M."/>
            <person name="Souza E.M."/>
        </authorList>
    </citation>
    <scope>NUCLEOTIDE SEQUENCE [LARGE SCALE GENOMIC DNA]</scope>
    <source>
        <strain evidence="5 6">CBS 131958</strain>
    </source>
</reference>
<dbReference type="InterPro" id="IPR000504">
    <property type="entry name" value="RRM_dom"/>
</dbReference>
<dbReference type="OrthoDB" id="417481at2759"/>
<proteinExistence type="predicted"/>
<dbReference type="Pfam" id="PF04059">
    <property type="entry name" value="RRM_2"/>
    <property type="match status" value="1"/>
</dbReference>
<dbReference type="InterPro" id="IPR007201">
    <property type="entry name" value="Mei2-like_Rrm_C"/>
</dbReference>
<dbReference type="GeneID" id="28741480"/>
<dbReference type="VEuPathDB" id="FungiDB:AB675_9094"/>
<dbReference type="EMBL" id="LFJN01000009">
    <property type="protein sequence ID" value="KPI41391.1"/>
    <property type="molecule type" value="Genomic_DNA"/>
</dbReference>
<gene>
    <name evidence="5" type="ORF">AB675_9094</name>
</gene>
<dbReference type="PANTHER" id="PTHR23189">
    <property type="entry name" value="RNA RECOGNITION MOTIF-CONTAINING"/>
    <property type="match status" value="1"/>
</dbReference>
<dbReference type="STRING" id="1664694.A0A0N0NNA4"/>
<feature type="region of interest" description="Disordered" evidence="3">
    <location>
        <begin position="594"/>
        <end position="676"/>
    </location>
</feature>
<dbReference type="Proteomes" id="UP000038010">
    <property type="component" value="Unassembled WGS sequence"/>
</dbReference>
<evidence type="ECO:0000256" key="2">
    <source>
        <dbReference type="PROSITE-ProRule" id="PRU00176"/>
    </source>
</evidence>
<dbReference type="SUPFAM" id="SSF54928">
    <property type="entry name" value="RNA-binding domain, RBD"/>
    <property type="match status" value="1"/>
</dbReference>
<feature type="compositionally biased region" description="Polar residues" evidence="3">
    <location>
        <begin position="1"/>
        <end position="18"/>
    </location>
</feature>
<dbReference type="InterPro" id="IPR035979">
    <property type="entry name" value="RBD_domain_sf"/>
</dbReference>